<name>A0A8K0UJ90_9AGAR</name>
<comment type="caution">
    <text evidence="6">The sequence shown here is derived from an EMBL/GenBank/DDBJ whole genome shotgun (WGS) entry which is preliminary data.</text>
</comment>
<feature type="region of interest" description="Disordered" evidence="5">
    <location>
        <begin position="246"/>
        <end position="271"/>
    </location>
</feature>
<proteinExistence type="predicted"/>
<sequence>MPSSSRPPSPPPPSLSLSSKHPVAPPLPEPASPMSWSTTPDFQPSPSFPFASYLYNPKSPSASPFSPGSFSMSDRATPDHVHHIYSLEQNFCSNFSCCGLALADMHQLLEHFEEAHVVVIGQDGHPVLQRSSSGNTPSVASRKGVKVISYPQPHPPLPMDTTVPSDPVTSPAMALRSLVNPPNPELNPTDVLADFDPYEMDTAGSSSSSSDSVSSPPSSAFPSPNPHVPICLPPALLTMRPQSAQQDYPMGDVTLDGDDGVSGRKRPVGKTTSFELNGRKTRILEGPPSPASKKPNREKMFKCPHPGCSKSYLNPNGLKYHLEKGTCTVDPAALASAHVRTAAATPFQVSN</sequence>
<evidence type="ECO:0008006" key="8">
    <source>
        <dbReference type="Google" id="ProtNLM"/>
    </source>
</evidence>
<dbReference type="PANTHER" id="PTHR23057:SF0">
    <property type="entry name" value="JUXTAPOSED WITH ANOTHER ZINC FINGER PROTEIN 1"/>
    <property type="match status" value="1"/>
</dbReference>
<dbReference type="Gene3D" id="3.30.160.60">
    <property type="entry name" value="Classic Zinc Finger"/>
    <property type="match status" value="1"/>
</dbReference>
<evidence type="ECO:0000256" key="1">
    <source>
        <dbReference type="ARBA" id="ARBA00022723"/>
    </source>
</evidence>
<reference evidence="6" key="1">
    <citation type="journal article" date="2021" name="New Phytol.">
        <title>Evolutionary innovations through gain and loss of genes in the ectomycorrhizal Boletales.</title>
        <authorList>
            <person name="Wu G."/>
            <person name="Miyauchi S."/>
            <person name="Morin E."/>
            <person name="Kuo A."/>
            <person name="Drula E."/>
            <person name="Varga T."/>
            <person name="Kohler A."/>
            <person name="Feng B."/>
            <person name="Cao Y."/>
            <person name="Lipzen A."/>
            <person name="Daum C."/>
            <person name="Hundley H."/>
            <person name="Pangilinan J."/>
            <person name="Johnson J."/>
            <person name="Barry K."/>
            <person name="LaButti K."/>
            <person name="Ng V."/>
            <person name="Ahrendt S."/>
            <person name="Min B."/>
            <person name="Choi I.G."/>
            <person name="Park H."/>
            <person name="Plett J.M."/>
            <person name="Magnuson J."/>
            <person name="Spatafora J.W."/>
            <person name="Nagy L.G."/>
            <person name="Henrissat B."/>
            <person name="Grigoriev I.V."/>
            <person name="Yang Z.L."/>
            <person name="Xu J."/>
            <person name="Martin F.M."/>
        </authorList>
    </citation>
    <scope>NUCLEOTIDE SEQUENCE</scope>
    <source>
        <strain evidence="6">KKN 215</strain>
    </source>
</reference>
<evidence type="ECO:0000313" key="6">
    <source>
        <dbReference type="EMBL" id="KAH8092624.1"/>
    </source>
</evidence>
<evidence type="ECO:0000256" key="5">
    <source>
        <dbReference type="SAM" id="MobiDB-lite"/>
    </source>
</evidence>
<keyword evidence="4" id="KW-0862">Zinc</keyword>
<accession>A0A8K0UJ90</accession>
<organism evidence="6 7">
    <name type="scientific">Cristinia sonorae</name>
    <dbReference type="NCBI Taxonomy" id="1940300"/>
    <lineage>
        <taxon>Eukaryota</taxon>
        <taxon>Fungi</taxon>
        <taxon>Dikarya</taxon>
        <taxon>Basidiomycota</taxon>
        <taxon>Agaricomycotina</taxon>
        <taxon>Agaricomycetes</taxon>
        <taxon>Agaricomycetidae</taxon>
        <taxon>Agaricales</taxon>
        <taxon>Pleurotineae</taxon>
        <taxon>Stephanosporaceae</taxon>
        <taxon>Cristinia</taxon>
    </lineage>
</organism>
<keyword evidence="3" id="KW-0863">Zinc-finger</keyword>
<keyword evidence="7" id="KW-1185">Reference proteome</keyword>
<dbReference type="EMBL" id="JAEVFJ010000031">
    <property type="protein sequence ID" value="KAH8092624.1"/>
    <property type="molecule type" value="Genomic_DNA"/>
</dbReference>
<dbReference type="GO" id="GO:0008270">
    <property type="term" value="F:zinc ion binding"/>
    <property type="evidence" value="ECO:0007669"/>
    <property type="project" value="UniProtKB-KW"/>
</dbReference>
<feature type="region of interest" description="Disordered" evidence="5">
    <location>
        <begin position="1"/>
        <end position="40"/>
    </location>
</feature>
<keyword evidence="2" id="KW-0677">Repeat</keyword>
<feature type="compositionally biased region" description="Low complexity" evidence="5">
    <location>
        <begin position="205"/>
        <end position="222"/>
    </location>
</feature>
<evidence type="ECO:0000256" key="4">
    <source>
        <dbReference type="ARBA" id="ARBA00022833"/>
    </source>
</evidence>
<evidence type="ECO:0000313" key="7">
    <source>
        <dbReference type="Proteomes" id="UP000813824"/>
    </source>
</evidence>
<dbReference type="PANTHER" id="PTHR23057">
    <property type="entry name" value="JUXTAPOSED WITH ANOTHER ZINC FINGER PROTEIN 1"/>
    <property type="match status" value="1"/>
</dbReference>
<dbReference type="AlphaFoldDB" id="A0A8K0UJ90"/>
<dbReference type="InterPro" id="IPR051580">
    <property type="entry name" value="ZnF-Chromatin_assoc"/>
</dbReference>
<keyword evidence="1" id="KW-0479">Metal-binding</keyword>
<dbReference type="Proteomes" id="UP000813824">
    <property type="component" value="Unassembled WGS sequence"/>
</dbReference>
<protein>
    <recommendedName>
        <fullName evidence="8">C2H2-type domain-containing protein</fullName>
    </recommendedName>
</protein>
<evidence type="ECO:0000256" key="2">
    <source>
        <dbReference type="ARBA" id="ARBA00022737"/>
    </source>
</evidence>
<feature type="compositionally biased region" description="Pro residues" evidence="5">
    <location>
        <begin position="1"/>
        <end position="14"/>
    </location>
</feature>
<dbReference type="GO" id="GO:0005634">
    <property type="term" value="C:nucleus"/>
    <property type="evidence" value="ECO:0007669"/>
    <property type="project" value="TreeGrafter"/>
</dbReference>
<gene>
    <name evidence="6" type="ORF">BXZ70DRAFT_448434</name>
</gene>
<dbReference type="OrthoDB" id="3269380at2759"/>
<feature type="region of interest" description="Disordered" evidence="5">
    <location>
        <begin position="177"/>
        <end position="227"/>
    </location>
</feature>
<evidence type="ECO:0000256" key="3">
    <source>
        <dbReference type="ARBA" id="ARBA00022771"/>
    </source>
</evidence>